<dbReference type="Proteomes" id="UP000188184">
    <property type="component" value="Chromosome"/>
</dbReference>
<name>A0A1Q2KY31_9BACL</name>
<reference evidence="1 2" key="1">
    <citation type="submission" date="2017-02" db="EMBL/GenBank/DDBJ databases">
        <title>The complete genomic sequence of a novel cold adapted crude oil-degrading bacterium Planococcus qaidamina Y42.</title>
        <authorList>
            <person name="Yang R."/>
        </authorList>
    </citation>
    <scope>NUCLEOTIDE SEQUENCE [LARGE SCALE GENOMIC DNA]</scope>
    <source>
        <strain evidence="1 2">Y42</strain>
    </source>
</reference>
<dbReference type="RefSeq" id="WP_077588993.1">
    <property type="nucleotide sequence ID" value="NZ_CP019640.1"/>
</dbReference>
<accession>A0A1Q2KY31</accession>
<dbReference type="OrthoDB" id="9937611at2"/>
<protein>
    <submittedName>
        <fullName evidence="1">Uncharacterized protein</fullName>
    </submittedName>
</protein>
<evidence type="ECO:0000313" key="2">
    <source>
        <dbReference type="Proteomes" id="UP000188184"/>
    </source>
</evidence>
<dbReference type="KEGG" id="pmar:B0X71_08390"/>
<gene>
    <name evidence="1" type="ORF">B0X71_08390</name>
</gene>
<dbReference type="EMBL" id="CP019640">
    <property type="protein sequence ID" value="AQQ53111.1"/>
    <property type="molecule type" value="Genomic_DNA"/>
</dbReference>
<evidence type="ECO:0000313" key="1">
    <source>
        <dbReference type="EMBL" id="AQQ53111.1"/>
    </source>
</evidence>
<keyword evidence="2" id="KW-1185">Reference proteome</keyword>
<sequence>MSTIKKMANRLVIEQDLNAVCISRSSNGCLEIIEHCVAEEAEASASFFIFSAEEKQALLEYLLEDALTTAVKSDRNIKRRAQPQS</sequence>
<organism evidence="1 2">
    <name type="scientific">Planococcus lenghuensis</name>
    <dbReference type="NCBI Taxonomy" id="2213202"/>
    <lineage>
        <taxon>Bacteria</taxon>
        <taxon>Bacillati</taxon>
        <taxon>Bacillota</taxon>
        <taxon>Bacilli</taxon>
        <taxon>Bacillales</taxon>
        <taxon>Caryophanaceae</taxon>
        <taxon>Planococcus</taxon>
    </lineage>
</organism>
<proteinExistence type="predicted"/>
<dbReference type="AlphaFoldDB" id="A0A1Q2KY31"/>